<comment type="caution">
    <text evidence="3">The sequence shown here is derived from an EMBL/GenBank/DDBJ whole genome shotgun (WGS) entry which is preliminary data.</text>
</comment>
<sequence length="165" mass="17103">MRTSPPSDSTPTSTTNQDPSSPPAALTVVLSVACGAVAICILLTIVLLLLRHRSYKQAFRQGQRASFRASAASVSAADKAPAYISGGTRADSSSDGTAALTLNTPDAVVAYLPILHNSYPSTETLTPAGHRTLGPGRALSLTYPKRVHLGLSRSGMGMSLPSQIV</sequence>
<reference evidence="3" key="1">
    <citation type="submission" date="2019-10" db="EMBL/GenBank/DDBJ databases">
        <authorList>
            <consortium name="DOE Joint Genome Institute"/>
            <person name="Kuo A."/>
            <person name="Miyauchi S."/>
            <person name="Kiss E."/>
            <person name="Drula E."/>
            <person name="Kohler A."/>
            <person name="Sanchez-Garcia M."/>
            <person name="Andreopoulos B."/>
            <person name="Barry K.W."/>
            <person name="Bonito G."/>
            <person name="Buee M."/>
            <person name="Carver A."/>
            <person name="Chen C."/>
            <person name="Cichocki N."/>
            <person name="Clum A."/>
            <person name="Culley D."/>
            <person name="Crous P.W."/>
            <person name="Fauchery L."/>
            <person name="Girlanda M."/>
            <person name="Hayes R."/>
            <person name="Keri Z."/>
            <person name="LaButti K."/>
            <person name="Lipzen A."/>
            <person name="Lombard V."/>
            <person name="Magnuson J."/>
            <person name="Maillard F."/>
            <person name="Morin E."/>
            <person name="Murat C."/>
            <person name="Nolan M."/>
            <person name="Ohm R."/>
            <person name="Pangilinan J."/>
            <person name="Pereira M."/>
            <person name="Perotto S."/>
            <person name="Peter M."/>
            <person name="Riley R."/>
            <person name="Sitrit Y."/>
            <person name="Stielow B."/>
            <person name="Szollosi G."/>
            <person name="Zifcakova L."/>
            <person name="Stursova M."/>
            <person name="Spatafora J.W."/>
            <person name="Tedersoo L."/>
            <person name="Vaario L.-M."/>
            <person name="Yamada A."/>
            <person name="Yan M."/>
            <person name="Wang P."/>
            <person name="Xu J."/>
            <person name="Bruns T."/>
            <person name="Baldrian P."/>
            <person name="Vilgalys R."/>
            <person name="Henrissat B."/>
            <person name="Grigoriev I.V."/>
            <person name="Hibbett D."/>
            <person name="Nagy L.G."/>
            <person name="Martin F.M."/>
        </authorList>
    </citation>
    <scope>NUCLEOTIDE SEQUENCE</scope>
    <source>
        <strain evidence="3">Prilba</strain>
    </source>
</reference>
<keyword evidence="2" id="KW-0472">Membrane</keyword>
<evidence type="ECO:0000256" key="2">
    <source>
        <dbReference type="SAM" id="Phobius"/>
    </source>
</evidence>
<reference evidence="3" key="2">
    <citation type="journal article" date="2020" name="Nat. Commun.">
        <title>Large-scale genome sequencing of mycorrhizal fungi provides insights into the early evolution of symbiotic traits.</title>
        <authorList>
            <person name="Miyauchi S."/>
            <person name="Kiss E."/>
            <person name="Kuo A."/>
            <person name="Drula E."/>
            <person name="Kohler A."/>
            <person name="Sanchez-Garcia M."/>
            <person name="Morin E."/>
            <person name="Andreopoulos B."/>
            <person name="Barry K.W."/>
            <person name="Bonito G."/>
            <person name="Buee M."/>
            <person name="Carver A."/>
            <person name="Chen C."/>
            <person name="Cichocki N."/>
            <person name="Clum A."/>
            <person name="Culley D."/>
            <person name="Crous P.W."/>
            <person name="Fauchery L."/>
            <person name="Girlanda M."/>
            <person name="Hayes R.D."/>
            <person name="Keri Z."/>
            <person name="LaButti K."/>
            <person name="Lipzen A."/>
            <person name="Lombard V."/>
            <person name="Magnuson J."/>
            <person name="Maillard F."/>
            <person name="Murat C."/>
            <person name="Nolan M."/>
            <person name="Ohm R.A."/>
            <person name="Pangilinan J."/>
            <person name="Pereira M.F."/>
            <person name="Perotto S."/>
            <person name="Peter M."/>
            <person name="Pfister S."/>
            <person name="Riley R."/>
            <person name="Sitrit Y."/>
            <person name="Stielow J.B."/>
            <person name="Szollosi G."/>
            <person name="Zifcakova L."/>
            <person name="Stursova M."/>
            <person name="Spatafora J.W."/>
            <person name="Tedersoo L."/>
            <person name="Vaario L.M."/>
            <person name="Yamada A."/>
            <person name="Yan M."/>
            <person name="Wang P."/>
            <person name="Xu J."/>
            <person name="Bruns T."/>
            <person name="Baldrian P."/>
            <person name="Vilgalys R."/>
            <person name="Dunand C."/>
            <person name="Henrissat B."/>
            <person name="Grigoriev I.V."/>
            <person name="Hibbett D."/>
            <person name="Nagy L.G."/>
            <person name="Martin F.M."/>
        </authorList>
    </citation>
    <scope>NUCLEOTIDE SEQUENCE</scope>
    <source>
        <strain evidence="3">Prilba</strain>
    </source>
</reference>
<feature type="transmembrane region" description="Helical" evidence="2">
    <location>
        <begin position="24"/>
        <end position="50"/>
    </location>
</feature>
<dbReference type="Proteomes" id="UP000759537">
    <property type="component" value="Unassembled WGS sequence"/>
</dbReference>
<feature type="compositionally biased region" description="Low complexity" evidence="1">
    <location>
        <begin position="1"/>
        <end position="19"/>
    </location>
</feature>
<keyword evidence="4" id="KW-1185">Reference proteome</keyword>
<organism evidence="3 4">
    <name type="scientific">Russula ochroleuca</name>
    <dbReference type="NCBI Taxonomy" id="152965"/>
    <lineage>
        <taxon>Eukaryota</taxon>
        <taxon>Fungi</taxon>
        <taxon>Dikarya</taxon>
        <taxon>Basidiomycota</taxon>
        <taxon>Agaricomycotina</taxon>
        <taxon>Agaricomycetes</taxon>
        <taxon>Russulales</taxon>
        <taxon>Russulaceae</taxon>
        <taxon>Russula</taxon>
    </lineage>
</organism>
<gene>
    <name evidence="3" type="ORF">DFH94DRAFT_764130</name>
</gene>
<keyword evidence="2" id="KW-0812">Transmembrane</keyword>
<accession>A0A9P5K1K6</accession>
<dbReference type="AlphaFoldDB" id="A0A9P5K1K6"/>
<evidence type="ECO:0000256" key="1">
    <source>
        <dbReference type="SAM" id="MobiDB-lite"/>
    </source>
</evidence>
<protein>
    <submittedName>
        <fullName evidence="3">Uncharacterized protein</fullName>
    </submittedName>
</protein>
<feature type="region of interest" description="Disordered" evidence="1">
    <location>
        <begin position="1"/>
        <end position="23"/>
    </location>
</feature>
<evidence type="ECO:0000313" key="3">
    <source>
        <dbReference type="EMBL" id="KAF8473729.1"/>
    </source>
</evidence>
<dbReference type="OrthoDB" id="3241104at2759"/>
<evidence type="ECO:0000313" key="4">
    <source>
        <dbReference type="Proteomes" id="UP000759537"/>
    </source>
</evidence>
<name>A0A9P5K1K6_9AGAM</name>
<keyword evidence="2" id="KW-1133">Transmembrane helix</keyword>
<proteinExistence type="predicted"/>
<dbReference type="PROSITE" id="PS51257">
    <property type="entry name" value="PROKAR_LIPOPROTEIN"/>
    <property type="match status" value="1"/>
</dbReference>
<dbReference type="EMBL" id="WHVB01000018">
    <property type="protein sequence ID" value="KAF8473729.1"/>
    <property type="molecule type" value="Genomic_DNA"/>
</dbReference>